<keyword evidence="4" id="KW-1185">Reference proteome</keyword>
<feature type="compositionally biased region" description="Polar residues" evidence="2">
    <location>
        <begin position="915"/>
        <end position="942"/>
    </location>
</feature>
<organism evidence="3 4">
    <name type="scientific">Imshaugia aleurites</name>
    <dbReference type="NCBI Taxonomy" id="172621"/>
    <lineage>
        <taxon>Eukaryota</taxon>
        <taxon>Fungi</taxon>
        <taxon>Dikarya</taxon>
        <taxon>Ascomycota</taxon>
        <taxon>Pezizomycotina</taxon>
        <taxon>Lecanoromycetes</taxon>
        <taxon>OSLEUM clade</taxon>
        <taxon>Lecanoromycetidae</taxon>
        <taxon>Lecanorales</taxon>
        <taxon>Lecanorineae</taxon>
        <taxon>Parmeliaceae</taxon>
        <taxon>Imshaugia</taxon>
    </lineage>
</organism>
<dbReference type="AlphaFoldDB" id="A0A8H3IAI3"/>
<evidence type="ECO:0000313" key="3">
    <source>
        <dbReference type="EMBL" id="CAF9909155.1"/>
    </source>
</evidence>
<evidence type="ECO:0000256" key="1">
    <source>
        <dbReference type="SAM" id="Coils"/>
    </source>
</evidence>
<evidence type="ECO:0000256" key="2">
    <source>
        <dbReference type="SAM" id="MobiDB-lite"/>
    </source>
</evidence>
<evidence type="ECO:0000313" key="4">
    <source>
        <dbReference type="Proteomes" id="UP000664534"/>
    </source>
</evidence>
<gene>
    <name evidence="3" type="ORF">IMSHALPRED_007632</name>
</gene>
<feature type="compositionally biased region" description="Polar residues" evidence="2">
    <location>
        <begin position="1004"/>
        <end position="1016"/>
    </location>
</feature>
<dbReference type="OrthoDB" id="5332870at2759"/>
<name>A0A8H3IAI3_9LECA</name>
<accession>A0A8H3IAI3</accession>
<dbReference type="EMBL" id="CAJPDT010000005">
    <property type="protein sequence ID" value="CAF9909155.1"/>
    <property type="molecule type" value="Genomic_DNA"/>
</dbReference>
<reference evidence="3" key="1">
    <citation type="submission" date="2021-03" db="EMBL/GenBank/DDBJ databases">
        <authorList>
            <person name="Tagirdzhanova G."/>
        </authorList>
    </citation>
    <scope>NUCLEOTIDE SEQUENCE</scope>
</reference>
<feature type="coiled-coil region" evidence="1">
    <location>
        <begin position="561"/>
        <end position="595"/>
    </location>
</feature>
<feature type="coiled-coil region" evidence="1">
    <location>
        <begin position="688"/>
        <end position="715"/>
    </location>
</feature>
<feature type="coiled-coil region" evidence="1">
    <location>
        <begin position="751"/>
        <end position="846"/>
    </location>
</feature>
<feature type="region of interest" description="Disordered" evidence="2">
    <location>
        <begin position="878"/>
        <end position="1031"/>
    </location>
</feature>
<feature type="compositionally biased region" description="Basic residues" evidence="2">
    <location>
        <begin position="905"/>
        <end position="914"/>
    </location>
</feature>
<dbReference type="Proteomes" id="UP000664534">
    <property type="component" value="Unassembled WGS sequence"/>
</dbReference>
<protein>
    <submittedName>
        <fullName evidence="3">Uncharacterized protein</fullName>
    </submittedName>
</protein>
<sequence length="1031" mass="114407">MACLATIVLEALELWPFTIDVLKIMAFIPSFRNAALQQKPVLLETLLTNAIESKSGFDKYAATCVALLSTPSEFAIPSKVPAFLVKCLEKAVQSLSSETIRPVYLLLKGVDSSHLDTLPFDILSSLQSQMTEVLTNLDSDDHLANLLCLAIFAKCSSRPRAMENSLPKVHSSPNDENGPEPSDRFLPARKFFSSRRAPKTLDLAVIKAITACSQSSQLSARDIVESLKLSREIVEAFDTKEKSSWLAGNVRKTQKLYAKVLTHGLEAKVQCEGLNFLVALSAGDVLPPEVVQSFKQYFLLSKADGLSEDAIGQCILLLEDASIRDLLESLLSLACDKRPPCRELLTEIDNALRLISVFTEKISTSSKLLSAVSQSISSSAVSDMLRQHASQMEAQVRLELTHGHGTIDVCPLSYREVQARLHHSLTAMVLKCALYASQCGGHFDASVMTLLLEKQSLDSLTQPASVECTQRRPLDLKTPKISLFEAVSTPRVDSASRNWREGLHREMSRDVDCRFEVVIRMFGEICRDLELRCNEAERPLRDEQSKSCDLQARLESSERSKAALDLQARNHQSAIKGLETERDCLVDQVDVAERRLQELGTSLEITHREFDHAKSEAERAAQAAIESARHQDLAYLATLTGKDEMFDQQSIKLASTEDQVKASEYELDRMRGLEANNAEKLSISETHIETLNNAVSASECRVKDLQDELIQTKEEDACNTAKISNKEALIKQLNFTIVAMNEASEQNESLIFGLRDQLNKAELEVSELRLQHETYVSDTDAKIERLDESNRSSNDKWQSELELADRSAAAASEQNAAAIAGLRSKIRRLRKEREERAREFAEAQELSGRLMSLMRTTKHQRSSHGAELRTLGHDELVLPSSDAKTPDPPAAKLFYSSNSSDSTRAPKRIKRHQHSGSPTTRATAQLSSTTTSKAHQRSTTSAGRVPLADLGSMQGPGLLTPKIPKHQERNTPKTNRARHIPTENCQAPGKSGSDEESFGGEDIFTSTDQQQLSALRSKQPRHIYDETTTEF</sequence>
<comment type="caution">
    <text evidence="3">The sequence shown here is derived from an EMBL/GenBank/DDBJ whole genome shotgun (WGS) entry which is preliminary data.</text>
</comment>
<feature type="region of interest" description="Disordered" evidence="2">
    <location>
        <begin position="163"/>
        <end position="183"/>
    </location>
</feature>
<keyword evidence="1" id="KW-0175">Coiled coil</keyword>
<proteinExistence type="predicted"/>